<comment type="similarity">
    <text evidence="2">Belongs to the lin-54 family.</text>
</comment>
<feature type="compositionally biased region" description="Basic and acidic residues" evidence="5">
    <location>
        <begin position="495"/>
        <end position="508"/>
    </location>
</feature>
<dbReference type="AlphaFoldDB" id="A0AA38CGX6"/>
<dbReference type="Pfam" id="PF03638">
    <property type="entry name" value="TCR"/>
    <property type="match status" value="2"/>
</dbReference>
<proteinExistence type="inferred from homology"/>
<dbReference type="PROSITE" id="PS51634">
    <property type="entry name" value="CRC"/>
    <property type="match status" value="1"/>
</dbReference>
<evidence type="ECO:0000259" key="6">
    <source>
        <dbReference type="PROSITE" id="PS51634"/>
    </source>
</evidence>
<dbReference type="InterPro" id="IPR033467">
    <property type="entry name" value="Tesmin/TSO1-like_CXC"/>
</dbReference>
<comment type="caution">
    <text evidence="7">The sequence shown here is derived from an EMBL/GenBank/DDBJ whole genome shotgun (WGS) entry which is preliminary data.</text>
</comment>
<protein>
    <recommendedName>
        <fullName evidence="6">CRC domain-containing protein</fullName>
    </recommendedName>
</protein>
<evidence type="ECO:0000313" key="7">
    <source>
        <dbReference type="EMBL" id="KAH9300090.1"/>
    </source>
</evidence>
<feature type="region of interest" description="Disordered" evidence="5">
    <location>
        <begin position="199"/>
        <end position="234"/>
    </location>
</feature>
<feature type="region of interest" description="Disordered" evidence="5">
    <location>
        <begin position="495"/>
        <end position="576"/>
    </location>
</feature>
<evidence type="ECO:0000256" key="2">
    <source>
        <dbReference type="ARBA" id="ARBA00007267"/>
    </source>
</evidence>
<dbReference type="InterPro" id="IPR028307">
    <property type="entry name" value="Lin-54_fam"/>
</dbReference>
<feature type="coiled-coil region" evidence="4">
    <location>
        <begin position="95"/>
        <end position="122"/>
    </location>
</feature>
<evidence type="ECO:0000256" key="4">
    <source>
        <dbReference type="SAM" id="Coils"/>
    </source>
</evidence>
<dbReference type="GO" id="GO:0005634">
    <property type="term" value="C:nucleus"/>
    <property type="evidence" value="ECO:0007669"/>
    <property type="project" value="UniProtKB-SubCell"/>
</dbReference>
<evidence type="ECO:0000313" key="8">
    <source>
        <dbReference type="Proteomes" id="UP000824469"/>
    </source>
</evidence>
<gene>
    <name evidence="7" type="ORF">KI387_011673</name>
</gene>
<comment type="subcellular location">
    <subcellularLocation>
        <location evidence="1">Nucleus</location>
    </subcellularLocation>
</comment>
<reference evidence="7 8" key="1">
    <citation type="journal article" date="2021" name="Nat. Plants">
        <title>The Taxus genome provides insights into paclitaxel biosynthesis.</title>
        <authorList>
            <person name="Xiong X."/>
            <person name="Gou J."/>
            <person name="Liao Q."/>
            <person name="Li Y."/>
            <person name="Zhou Q."/>
            <person name="Bi G."/>
            <person name="Li C."/>
            <person name="Du R."/>
            <person name="Wang X."/>
            <person name="Sun T."/>
            <person name="Guo L."/>
            <person name="Liang H."/>
            <person name="Lu P."/>
            <person name="Wu Y."/>
            <person name="Zhang Z."/>
            <person name="Ro D.K."/>
            <person name="Shang Y."/>
            <person name="Huang S."/>
            <person name="Yan J."/>
        </authorList>
    </citation>
    <scope>NUCLEOTIDE SEQUENCE [LARGE SCALE GENOMIC DNA]</scope>
    <source>
        <strain evidence="7">Ta-2019</strain>
    </source>
</reference>
<dbReference type="SMART" id="SM01114">
    <property type="entry name" value="CXC"/>
    <property type="match status" value="2"/>
</dbReference>
<feature type="compositionally biased region" description="Basic and acidic residues" evidence="5">
    <location>
        <begin position="225"/>
        <end position="234"/>
    </location>
</feature>
<dbReference type="InterPro" id="IPR005172">
    <property type="entry name" value="CRC"/>
</dbReference>
<dbReference type="GO" id="GO:0006355">
    <property type="term" value="P:regulation of DNA-templated transcription"/>
    <property type="evidence" value="ECO:0007669"/>
    <property type="project" value="TreeGrafter"/>
</dbReference>
<evidence type="ECO:0000256" key="1">
    <source>
        <dbReference type="ARBA" id="ARBA00004123"/>
    </source>
</evidence>
<organism evidence="7 8">
    <name type="scientific">Taxus chinensis</name>
    <name type="common">Chinese yew</name>
    <name type="synonym">Taxus wallichiana var. chinensis</name>
    <dbReference type="NCBI Taxonomy" id="29808"/>
    <lineage>
        <taxon>Eukaryota</taxon>
        <taxon>Viridiplantae</taxon>
        <taxon>Streptophyta</taxon>
        <taxon>Embryophyta</taxon>
        <taxon>Tracheophyta</taxon>
        <taxon>Spermatophyta</taxon>
        <taxon>Pinopsida</taxon>
        <taxon>Pinidae</taxon>
        <taxon>Conifers II</taxon>
        <taxon>Cupressales</taxon>
        <taxon>Taxaceae</taxon>
        <taxon>Taxus</taxon>
    </lineage>
</organism>
<keyword evidence="3" id="KW-0539">Nucleus</keyword>
<feature type="region of interest" description="Disordered" evidence="5">
    <location>
        <begin position="594"/>
        <end position="613"/>
    </location>
</feature>
<feature type="non-terminal residue" evidence="7">
    <location>
        <position position="722"/>
    </location>
</feature>
<keyword evidence="8" id="KW-1185">Reference proteome</keyword>
<feature type="domain" description="CRC" evidence="6">
    <location>
        <begin position="236"/>
        <end position="360"/>
    </location>
</feature>
<dbReference type="EMBL" id="JAHRHJ020000009">
    <property type="protein sequence ID" value="KAH9300090.1"/>
    <property type="molecule type" value="Genomic_DNA"/>
</dbReference>
<keyword evidence="4" id="KW-0175">Coiled coil</keyword>
<evidence type="ECO:0000256" key="5">
    <source>
        <dbReference type="SAM" id="MobiDB-lite"/>
    </source>
</evidence>
<dbReference type="PANTHER" id="PTHR12446:SF34">
    <property type="entry name" value="PROTEIN LIN-54 HOMOLOG"/>
    <property type="match status" value="1"/>
</dbReference>
<accession>A0AA38CGX6</accession>
<sequence length="722" mass="78821">MLSWAFDSHLDEPEFKVNQEAVLTLSKGKGDNPIVNMQQLSYEQVCSTLNKVSMEIEARLFSRNDRVKVLEGLLEKRKEEVVKLTKDLSLEKLFSTQLQRELQEVKAKVREVSKKVELISQTIITKHPDLNPPAQKYRSSLECLEDLTWILTIERAMEQTVQPQLGEVPPKKLVRQLDFTSFNGVTSSVNGPSAALVSVSSEPPLRPPQPVVVKPESPRAARPRPVFDSKEGTPKKAKQCNCKNSRCLKLYCECFASGTYCDGCNCVNCCNNVDNEVVRQEAVEATLERNPNAFRPKIASSPSAHRDSREDLGELPLAGKHNKGCHCKKSGCLKKYCECFQANILCSENCKCMDCKNYEGSEERRALFHGENTASLNYAQLAANVAISGTVGSVGYASPSPNKKRKTQELVFGQAPKEHGPHRTTQGLQANTLKSSTTAINASLPATQIVRPTAPVMIPVPSTKVLYRSLLADVIQPTTVEELCKLLVVVSGEAAKTRADEKGSHDEGANTQTEKGNGLGSNKESKQLHAKNEEGTNQNTQSDRLGPDQREKSSAGATSSNCADDSESDGIADNRRQRAMSPGTLALMCDEQDGLFMPSASPSGDPPPRGPHNQHAIQIYAEQERAVLTEFRDCLRRIISVGTWRASMHQSAQYSDAVKSDLSVSAPMQINQPTVVAPRVVRPVPFFSDAVLAASVPVSTGPVSTMAAAKSNLPGRPLENGD</sequence>
<dbReference type="PANTHER" id="PTHR12446">
    <property type="entry name" value="TESMIN/TSO1-RELATED"/>
    <property type="match status" value="1"/>
</dbReference>
<feature type="compositionally biased region" description="Basic and acidic residues" evidence="5">
    <location>
        <begin position="523"/>
        <end position="534"/>
    </location>
</feature>
<name>A0AA38CGX6_TAXCH</name>
<dbReference type="Proteomes" id="UP000824469">
    <property type="component" value="Unassembled WGS sequence"/>
</dbReference>
<evidence type="ECO:0000256" key="3">
    <source>
        <dbReference type="ARBA" id="ARBA00023242"/>
    </source>
</evidence>
<dbReference type="OMA" id="DQNNNMV"/>